<proteinExistence type="predicted"/>
<dbReference type="EMBL" id="GEBQ01020036">
    <property type="protein sequence ID" value="JAT19941.1"/>
    <property type="molecule type" value="Transcribed_RNA"/>
</dbReference>
<feature type="coiled-coil region" evidence="1">
    <location>
        <begin position="342"/>
        <end position="456"/>
    </location>
</feature>
<evidence type="ECO:0000313" key="3">
    <source>
        <dbReference type="EMBL" id="JAT19941.1"/>
    </source>
</evidence>
<feature type="domain" description="MATH" evidence="2">
    <location>
        <begin position="472"/>
        <end position="611"/>
    </location>
</feature>
<accession>A0A1B6L8J9</accession>
<keyword evidence="1" id="KW-0175">Coiled coil</keyword>
<dbReference type="SUPFAM" id="SSF49599">
    <property type="entry name" value="TRAF domain-like"/>
    <property type="match status" value="1"/>
</dbReference>
<evidence type="ECO:0000259" key="2">
    <source>
        <dbReference type="PROSITE" id="PS50144"/>
    </source>
</evidence>
<dbReference type="InterPro" id="IPR013083">
    <property type="entry name" value="Znf_RING/FYVE/PHD"/>
</dbReference>
<dbReference type="Gene3D" id="2.60.210.10">
    <property type="entry name" value="Apoptosis, Tumor Necrosis Factor Receptor Associated Protein 2, Chain A"/>
    <property type="match status" value="1"/>
</dbReference>
<sequence>MEVYQRNQQKVAQCYFCGEEMSPSQLEMHVKTCGCVLEPCPENCGLYVQRQYKNHHSSWCKKDPSKQPYVQNLRADLEGMRDQLEQEMIRRRQQMESYVEQMEKYNQKMARTEELNMKLIDAVTGIRKLVNDEQCARLKDILEVKTSVSEASKVIMQLKFTVNQTRVDVEELRNDLHTNEQYEKMYEQFQEWKRKQDEVVSGMRVALDKNVHAEINKLHNDNVIRSKSVNDLLDLNEVIIDTQDKYTEQIYQLEVDLKEFKKFLAEENIMISGIWREQLEEIKSLKVKFEQIEAAIQSLSEEQKTIKEKINHMENFSKDLNNLNTGSEKLKLSETAINEELVKELIEERNEFRKRLEDLEVLNKPNERSFSTDTSLSIFDDTIVKQQNEIAQRLETLEKLTTEVHNCGKRSSTSTNNEPNDLPVIVNELTSEQSIIKRRLESLEALTQELEEVKYKLSSNKLPNLGPAASINGRIMWTISNFGNKLEETKETRTQIESQCFYTSESGYKLQLRAYLNGIGQWEGRHMIVSLHVLPTQWDSRLVWPCRLKVIFCLRDQDPIHRKAKDLVKSFTSNPAAKGFESACLQMFIPHRTLYTKSYLKNDVIIIDVRAHPL</sequence>
<dbReference type="PANTHER" id="PTHR10131:SF138">
    <property type="entry name" value="RE66324P"/>
    <property type="match status" value="1"/>
</dbReference>
<dbReference type="Pfam" id="PF22486">
    <property type="entry name" value="MATH_2"/>
    <property type="match status" value="1"/>
</dbReference>
<dbReference type="InterPro" id="IPR002083">
    <property type="entry name" value="MATH/TRAF_dom"/>
</dbReference>
<gene>
    <name evidence="3" type="ORF">g.10775</name>
</gene>
<dbReference type="PANTHER" id="PTHR10131">
    <property type="entry name" value="TNF RECEPTOR ASSOCIATED FACTOR"/>
    <property type="match status" value="1"/>
</dbReference>
<dbReference type="AlphaFoldDB" id="A0A1B6L8J9"/>
<name>A0A1B6L8J9_9HEMI</name>
<feature type="coiled-coil region" evidence="1">
    <location>
        <begin position="282"/>
        <end position="309"/>
    </location>
</feature>
<feature type="coiled-coil region" evidence="1">
    <location>
        <begin position="70"/>
        <end position="122"/>
    </location>
</feature>
<evidence type="ECO:0000256" key="1">
    <source>
        <dbReference type="SAM" id="Coils"/>
    </source>
</evidence>
<reference evidence="3" key="1">
    <citation type="submission" date="2015-11" db="EMBL/GenBank/DDBJ databases">
        <title>De novo transcriptome assembly of four potential Pierce s Disease insect vectors from Arizona vineyards.</title>
        <authorList>
            <person name="Tassone E.E."/>
        </authorList>
    </citation>
    <scope>NUCLEOTIDE SEQUENCE</scope>
</reference>
<dbReference type="InterPro" id="IPR008974">
    <property type="entry name" value="TRAF-like"/>
</dbReference>
<protein>
    <recommendedName>
        <fullName evidence="2">MATH domain-containing protein</fullName>
    </recommendedName>
</protein>
<dbReference type="Gene3D" id="3.30.40.10">
    <property type="entry name" value="Zinc/RING finger domain, C3HC4 (zinc finger)"/>
    <property type="match status" value="1"/>
</dbReference>
<dbReference type="PROSITE" id="PS50144">
    <property type="entry name" value="MATH"/>
    <property type="match status" value="1"/>
</dbReference>
<organism evidence="3">
    <name type="scientific">Graphocephala atropunctata</name>
    <dbReference type="NCBI Taxonomy" id="36148"/>
    <lineage>
        <taxon>Eukaryota</taxon>
        <taxon>Metazoa</taxon>
        <taxon>Ecdysozoa</taxon>
        <taxon>Arthropoda</taxon>
        <taxon>Hexapoda</taxon>
        <taxon>Insecta</taxon>
        <taxon>Pterygota</taxon>
        <taxon>Neoptera</taxon>
        <taxon>Paraneoptera</taxon>
        <taxon>Hemiptera</taxon>
        <taxon>Auchenorrhyncha</taxon>
        <taxon>Membracoidea</taxon>
        <taxon>Cicadellidae</taxon>
        <taxon>Cicadellinae</taxon>
        <taxon>Cicadellini</taxon>
        <taxon>Graphocephala</taxon>
    </lineage>
</organism>